<dbReference type="InterPro" id="IPR045339">
    <property type="entry name" value="DUF6534"/>
</dbReference>
<dbReference type="AlphaFoldDB" id="A0AAD4QJ78"/>
<keyword evidence="4" id="KW-1185">Reference proteome</keyword>
<evidence type="ECO:0000313" key="4">
    <source>
        <dbReference type="Proteomes" id="UP001203297"/>
    </source>
</evidence>
<name>A0AAD4QJ78_9AGAM</name>
<feature type="transmembrane region" description="Helical" evidence="1">
    <location>
        <begin position="20"/>
        <end position="39"/>
    </location>
</feature>
<dbReference type="Proteomes" id="UP001203297">
    <property type="component" value="Unassembled WGS sequence"/>
</dbReference>
<proteinExistence type="predicted"/>
<evidence type="ECO:0000256" key="1">
    <source>
        <dbReference type="SAM" id="Phobius"/>
    </source>
</evidence>
<organism evidence="3 4">
    <name type="scientific">Multifurca ochricompacta</name>
    <dbReference type="NCBI Taxonomy" id="376703"/>
    <lineage>
        <taxon>Eukaryota</taxon>
        <taxon>Fungi</taxon>
        <taxon>Dikarya</taxon>
        <taxon>Basidiomycota</taxon>
        <taxon>Agaricomycotina</taxon>
        <taxon>Agaricomycetes</taxon>
        <taxon>Russulales</taxon>
        <taxon>Russulaceae</taxon>
        <taxon>Multifurca</taxon>
    </lineage>
</organism>
<feature type="domain" description="DUF6534" evidence="2">
    <location>
        <begin position="26"/>
        <end position="98"/>
    </location>
</feature>
<keyword evidence="1" id="KW-0812">Transmembrane</keyword>
<reference evidence="3" key="1">
    <citation type="journal article" date="2022" name="New Phytol.">
        <title>Evolutionary transition to the ectomycorrhizal habit in the genomes of a hyperdiverse lineage of mushroom-forming fungi.</title>
        <authorList>
            <person name="Looney B."/>
            <person name="Miyauchi S."/>
            <person name="Morin E."/>
            <person name="Drula E."/>
            <person name="Courty P.E."/>
            <person name="Kohler A."/>
            <person name="Kuo A."/>
            <person name="LaButti K."/>
            <person name="Pangilinan J."/>
            <person name="Lipzen A."/>
            <person name="Riley R."/>
            <person name="Andreopoulos W."/>
            <person name="He G."/>
            <person name="Johnson J."/>
            <person name="Nolan M."/>
            <person name="Tritt A."/>
            <person name="Barry K.W."/>
            <person name="Grigoriev I.V."/>
            <person name="Nagy L.G."/>
            <person name="Hibbett D."/>
            <person name="Henrissat B."/>
            <person name="Matheny P.B."/>
            <person name="Labbe J."/>
            <person name="Martin F.M."/>
        </authorList>
    </citation>
    <scope>NUCLEOTIDE SEQUENCE</scope>
    <source>
        <strain evidence="3">BPL690</strain>
    </source>
</reference>
<dbReference type="EMBL" id="WTXG01000036">
    <property type="protein sequence ID" value="KAI0297496.1"/>
    <property type="molecule type" value="Genomic_DNA"/>
</dbReference>
<sequence length="123" mass="13955">MQSHFITDVFHNMRFAKTAAGLHIPCNALITISMVYNLVRNRNDIKRTNTALNLLSFYAINCGALNLVFSVICFAFHSALCAFLHPNNWDILFFLHGKPQLKASRPPNFGKLRRRGPAFPSYS</sequence>
<accession>A0AAD4QJ78</accession>
<protein>
    <recommendedName>
        <fullName evidence="2">DUF6534 domain-containing protein</fullName>
    </recommendedName>
</protein>
<feature type="transmembrane region" description="Helical" evidence="1">
    <location>
        <begin position="51"/>
        <end position="77"/>
    </location>
</feature>
<evidence type="ECO:0000259" key="2">
    <source>
        <dbReference type="Pfam" id="PF20152"/>
    </source>
</evidence>
<evidence type="ECO:0000313" key="3">
    <source>
        <dbReference type="EMBL" id="KAI0297496.1"/>
    </source>
</evidence>
<gene>
    <name evidence="3" type="ORF">B0F90DRAFT_890175</name>
</gene>
<comment type="caution">
    <text evidence="3">The sequence shown here is derived from an EMBL/GenBank/DDBJ whole genome shotgun (WGS) entry which is preliminary data.</text>
</comment>
<keyword evidence="1" id="KW-0472">Membrane</keyword>
<dbReference type="Pfam" id="PF20152">
    <property type="entry name" value="DUF6534"/>
    <property type="match status" value="1"/>
</dbReference>
<keyword evidence="1" id="KW-1133">Transmembrane helix</keyword>